<dbReference type="GO" id="GO:0005856">
    <property type="term" value="C:cytoskeleton"/>
    <property type="evidence" value="ECO:0007669"/>
    <property type="project" value="TreeGrafter"/>
</dbReference>
<sequence>MNTDIRQARIDLACSLRWAARYGLNEGVDNHFSLALPDDDGVMRGNRFLINPFGWHWSEVTASSMVLCDGDGNILEGDETVEDTAFFIHSEMHKAVPSAVCIMHTHQPYATALTLLEDGRLEMCEQNALMFDGRIAYDDEYGGLALDENEGARMASKIGNKSVLFLACHGVITTGPTVQDTFNDLYYLERAAKFQVLAKSTGRKLRSIPEETRAHTRQQASTENARVADRHFKALRRMLEKEEPEFLN</sequence>
<feature type="domain" description="Class II aldolase/adducin N-terminal" evidence="2">
    <location>
        <begin position="10"/>
        <end position="196"/>
    </location>
</feature>
<dbReference type="Pfam" id="PF00596">
    <property type="entry name" value="Aldolase_II"/>
    <property type="match status" value="1"/>
</dbReference>
<proteinExistence type="inferred from homology"/>
<keyword evidence="3" id="KW-0456">Lyase</keyword>
<dbReference type="GO" id="GO:0051015">
    <property type="term" value="F:actin filament binding"/>
    <property type="evidence" value="ECO:0007669"/>
    <property type="project" value="TreeGrafter"/>
</dbReference>
<dbReference type="GO" id="GO:0016829">
    <property type="term" value="F:lyase activity"/>
    <property type="evidence" value="ECO:0007669"/>
    <property type="project" value="UniProtKB-KW"/>
</dbReference>
<name>A0A9J7AVD2_9PROT</name>
<organism evidence="3 4">
    <name type="scientific">Nisaea acidiphila</name>
    <dbReference type="NCBI Taxonomy" id="1862145"/>
    <lineage>
        <taxon>Bacteria</taxon>
        <taxon>Pseudomonadati</taxon>
        <taxon>Pseudomonadota</taxon>
        <taxon>Alphaproteobacteria</taxon>
        <taxon>Rhodospirillales</taxon>
        <taxon>Thalassobaculaceae</taxon>
        <taxon>Nisaea</taxon>
    </lineage>
</organism>
<dbReference type="PANTHER" id="PTHR10672">
    <property type="entry name" value="ADDUCIN"/>
    <property type="match status" value="1"/>
</dbReference>
<comment type="similarity">
    <text evidence="1">Belongs to the aldolase class II family.</text>
</comment>
<keyword evidence="4" id="KW-1185">Reference proteome</keyword>
<accession>A0A9J7AVD2</accession>
<dbReference type="AlphaFoldDB" id="A0A9J7AVD2"/>
<dbReference type="RefSeq" id="WP_257770701.1">
    <property type="nucleotide sequence ID" value="NZ_CP102480.1"/>
</dbReference>
<dbReference type="SMART" id="SM01007">
    <property type="entry name" value="Aldolase_II"/>
    <property type="match status" value="1"/>
</dbReference>
<dbReference type="NCBIfam" id="NF005068">
    <property type="entry name" value="PRK06486.1"/>
    <property type="match status" value="1"/>
</dbReference>
<protein>
    <submittedName>
        <fullName evidence="3">Aldolase</fullName>
        <ecNumber evidence="3">4.1.2.-</ecNumber>
    </submittedName>
</protein>
<dbReference type="EMBL" id="CP102480">
    <property type="protein sequence ID" value="UUX51295.1"/>
    <property type="molecule type" value="Genomic_DNA"/>
</dbReference>
<dbReference type="Proteomes" id="UP001060336">
    <property type="component" value="Chromosome"/>
</dbReference>
<dbReference type="KEGG" id="naci:NUH88_06270"/>
<evidence type="ECO:0000313" key="3">
    <source>
        <dbReference type="EMBL" id="UUX51295.1"/>
    </source>
</evidence>
<dbReference type="Gene3D" id="3.40.225.10">
    <property type="entry name" value="Class II aldolase/adducin N-terminal domain"/>
    <property type="match status" value="1"/>
</dbReference>
<dbReference type="InterPro" id="IPR001303">
    <property type="entry name" value="Aldolase_II/adducin_N"/>
</dbReference>
<evidence type="ECO:0000259" key="2">
    <source>
        <dbReference type="SMART" id="SM01007"/>
    </source>
</evidence>
<dbReference type="PANTHER" id="PTHR10672:SF3">
    <property type="entry name" value="PROTEIN HU-LI TAI SHAO"/>
    <property type="match status" value="1"/>
</dbReference>
<reference evidence="3" key="1">
    <citation type="submission" date="2022-08" db="EMBL/GenBank/DDBJ databases">
        <title>Nisaea acidiphila sp. nov., isolated from a marine algal debris and emended description of the genus Nisaea Urios et al. 2008.</title>
        <authorList>
            <person name="Kwon K."/>
        </authorList>
    </citation>
    <scope>NUCLEOTIDE SEQUENCE</scope>
    <source>
        <strain evidence="3">MEBiC11861</strain>
    </source>
</reference>
<dbReference type="InterPro" id="IPR036409">
    <property type="entry name" value="Aldolase_II/adducin_N_sf"/>
</dbReference>
<dbReference type="InterPro" id="IPR051017">
    <property type="entry name" value="Aldolase-II_Adducin_sf"/>
</dbReference>
<evidence type="ECO:0000256" key="1">
    <source>
        <dbReference type="ARBA" id="ARBA00037961"/>
    </source>
</evidence>
<dbReference type="SUPFAM" id="SSF53639">
    <property type="entry name" value="AraD/HMP-PK domain-like"/>
    <property type="match status" value="1"/>
</dbReference>
<dbReference type="EC" id="4.1.2.-" evidence="3"/>
<gene>
    <name evidence="3" type="ORF">NUH88_06270</name>
</gene>
<evidence type="ECO:0000313" key="4">
    <source>
        <dbReference type="Proteomes" id="UP001060336"/>
    </source>
</evidence>